<reference evidence="4 5" key="1">
    <citation type="submission" date="2020-02" db="EMBL/GenBank/DDBJ databases">
        <authorList>
            <person name="Ma Q."/>
            <person name="Huang Y."/>
            <person name="Song X."/>
            <person name="Pei D."/>
        </authorList>
    </citation>
    <scope>NUCLEOTIDE SEQUENCE [LARGE SCALE GENOMIC DNA]</scope>
    <source>
        <strain evidence="4">Sxm20200214</strain>
        <tissue evidence="4">Leaf</tissue>
    </source>
</reference>
<evidence type="ECO:0000256" key="2">
    <source>
        <dbReference type="SAM" id="MobiDB-lite"/>
    </source>
</evidence>
<sequence length="486" mass="55434">MSSSLGVFREEKIDEESVLVYTLTQPDPDNPTSFFCPYARIKTQKLKLEEENADQYEVYPVTSSSPFPRTRSGDDQQGQSSLDSNHPDICKLPVVLVEAVDEGKIKCGACVSSRVSKSHYACLQCRQQFHKECVECPLEIRHPSHPLHPLRLYVQFIDNRCICCGAMQDWLYHCKTCELFICASYDGEPFERITDGVILHPCHSHNLKLETLIDYEETRFCRGCALPIYEGKFYSCVVGTSTSCDDFILHESCASAPRMIRHPLHPHPLTLQLDLKGEPFSCDACARKGSVLYYKHRIDKAIFMLDLRCASITEPFEYEGHQHPLYLPLEPSAASRCRMCKYESYDPKLVCMECDDDYRICYRCATFPYKARHKHGHHFLKLCSGKEASHQPDWCEVCEGKIEQVKDPGYRGETKTELVFYKCDDGCTTLHAECLLGRDMYMKPVDATAVAPSRYFSKAALRFSPERTKTQKHSSEHASKVVATST</sequence>
<dbReference type="PANTHER" id="PTHR32410:SF153">
    <property type="entry name" value="CHP-RICH ZINC FINGER PROTEIN-LIKE-RELATED"/>
    <property type="match status" value="1"/>
</dbReference>
<comment type="caution">
    <text evidence="4">The sequence shown here is derived from an EMBL/GenBank/DDBJ whole genome shotgun (WGS) entry which is preliminary data.</text>
</comment>
<organism evidence="4 5">
    <name type="scientific">Brassica carinata</name>
    <name type="common">Ethiopian mustard</name>
    <name type="synonym">Abyssinian cabbage</name>
    <dbReference type="NCBI Taxonomy" id="52824"/>
    <lineage>
        <taxon>Eukaryota</taxon>
        <taxon>Viridiplantae</taxon>
        <taxon>Streptophyta</taxon>
        <taxon>Embryophyta</taxon>
        <taxon>Tracheophyta</taxon>
        <taxon>Spermatophyta</taxon>
        <taxon>Magnoliopsida</taxon>
        <taxon>eudicotyledons</taxon>
        <taxon>Gunneridae</taxon>
        <taxon>Pentapetalae</taxon>
        <taxon>rosids</taxon>
        <taxon>malvids</taxon>
        <taxon>Brassicales</taxon>
        <taxon>Brassicaceae</taxon>
        <taxon>Brassiceae</taxon>
        <taxon>Brassica</taxon>
    </lineage>
</organism>
<gene>
    <name evidence="4" type="ORF">Bca52824_035936</name>
</gene>
<evidence type="ECO:0000256" key="1">
    <source>
        <dbReference type="ARBA" id="ARBA00022737"/>
    </source>
</evidence>
<dbReference type="Pfam" id="PF03107">
    <property type="entry name" value="C1_2"/>
    <property type="match status" value="1"/>
</dbReference>
<evidence type="ECO:0000313" key="4">
    <source>
        <dbReference type="EMBL" id="KAG2299464.1"/>
    </source>
</evidence>
<dbReference type="InterPro" id="IPR053192">
    <property type="entry name" value="Vacuole_Formation_Reg"/>
</dbReference>
<proteinExistence type="predicted"/>
<keyword evidence="1" id="KW-0677">Repeat</keyword>
<dbReference type="SUPFAM" id="SSF57889">
    <property type="entry name" value="Cysteine-rich domain"/>
    <property type="match status" value="4"/>
</dbReference>
<keyword evidence="5" id="KW-1185">Reference proteome</keyword>
<dbReference type="InterPro" id="IPR046349">
    <property type="entry name" value="C1-like_sf"/>
</dbReference>
<dbReference type="OrthoDB" id="1068046at2759"/>
<feature type="region of interest" description="Disordered" evidence="2">
    <location>
        <begin position="59"/>
        <end position="85"/>
    </location>
</feature>
<accession>A0A8X7S315</accession>
<feature type="region of interest" description="Disordered" evidence="2">
    <location>
        <begin position="466"/>
        <end position="486"/>
    </location>
</feature>
<feature type="domain" description="DC1" evidence="3">
    <location>
        <begin position="201"/>
        <end position="254"/>
    </location>
</feature>
<feature type="compositionally biased region" description="Basic and acidic residues" evidence="2">
    <location>
        <begin position="466"/>
        <end position="479"/>
    </location>
</feature>
<dbReference type="Proteomes" id="UP000886595">
    <property type="component" value="Unassembled WGS sequence"/>
</dbReference>
<feature type="compositionally biased region" description="Polar residues" evidence="2">
    <location>
        <begin position="75"/>
        <end position="84"/>
    </location>
</feature>
<dbReference type="InterPro" id="IPR004146">
    <property type="entry name" value="DC1"/>
</dbReference>
<dbReference type="EMBL" id="JAAMPC010000008">
    <property type="protein sequence ID" value="KAG2299464.1"/>
    <property type="molecule type" value="Genomic_DNA"/>
</dbReference>
<evidence type="ECO:0000259" key="3">
    <source>
        <dbReference type="Pfam" id="PF03107"/>
    </source>
</evidence>
<protein>
    <recommendedName>
        <fullName evidence="3">DC1 domain-containing protein</fullName>
    </recommendedName>
</protein>
<dbReference type="PANTHER" id="PTHR32410">
    <property type="entry name" value="CYSTEINE/HISTIDINE-RICH C1 DOMAIN FAMILY PROTEIN"/>
    <property type="match status" value="1"/>
</dbReference>
<dbReference type="AlphaFoldDB" id="A0A8X7S315"/>
<evidence type="ECO:0000313" key="5">
    <source>
        <dbReference type="Proteomes" id="UP000886595"/>
    </source>
</evidence>
<name>A0A8X7S315_BRACI</name>